<proteinExistence type="predicted"/>
<dbReference type="RefSeq" id="WP_284238753.1">
    <property type="nucleotide sequence ID" value="NZ_BSSQ01000010.1"/>
</dbReference>
<keyword evidence="2" id="KW-1185">Reference proteome</keyword>
<dbReference type="EMBL" id="BSSQ01000010">
    <property type="protein sequence ID" value="GLX67998.1"/>
    <property type="molecule type" value="Genomic_DNA"/>
</dbReference>
<name>A0ABQ6GF92_9BACL</name>
<sequence>MSKVSRNNPVRDSWNEWSDTWYTKYRTEQAIATIIQSPATAFHPTVFAMLQESFPDFNGIRVLVPSSGDNHAVFAFHLMGQK</sequence>
<reference evidence="1 2" key="1">
    <citation type="submission" date="2023-03" db="EMBL/GenBank/DDBJ databases">
        <title>Draft genome sequence of the bacteria which degrade cell wall of Tricholomamatutake.</title>
        <authorList>
            <person name="Konishi Y."/>
            <person name="Fukuta Y."/>
            <person name="Shirasaka N."/>
        </authorList>
    </citation>
    <scope>NUCLEOTIDE SEQUENCE [LARGE SCALE GENOMIC DNA]</scope>
    <source>
        <strain evidence="2">mu1</strain>
    </source>
</reference>
<accession>A0ABQ6GF92</accession>
<protein>
    <submittedName>
        <fullName evidence="1">Uncharacterized protein</fullName>
    </submittedName>
</protein>
<evidence type="ECO:0000313" key="1">
    <source>
        <dbReference type="EMBL" id="GLX67998.1"/>
    </source>
</evidence>
<comment type="caution">
    <text evidence="1">The sequence shown here is derived from an EMBL/GenBank/DDBJ whole genome shotgun (WGS) entry which is preliminary data.</text>
</comment>
<dbReference type="Proteomes" id="UP001157114">
    <property type="component" value="Unassembled WGS sequence"/>
</dbReference>
<gene>
    <name evidence="1" type="ORF">MU1_23430</name>
</gene>
<organism evidence="1 2">
    <name type="scientific">Paenibacillus glycanilyticus</name>
    <dbReference type="NCBI Taxonomy" id="126569"/>
    <lineage>
        <taxon>Bacteria</taxon>
        <taxon>Bacillati</taxon>
        <taxon>Bacillota</taxon>
        <taxon>Bacilli</taxon>
        <taxon>Bacillales</taxon>
        <taxon>Paenibacillaceae</taxon>
        <taxon>Paenibacillus</taxon>
    </lineage>
</organism>
<evidence type="ECO:0000313" key="2">
    <source>
        <dbReference type="Proteomes" id="UP001157114"/>
    </source>
</evidence>